<dbReference type="InterPro" id="IPR017507">
    <property type="entry name" value="Tscrpt_reg_HipB-like"/>
</dbReference>
<name>A0A550J3P4_9BACT</name>
<evidence type="ECO:0000259" key="1">
    <source>
        <dbReference type="PROSITE" id="PS50943"/>
    </source>
</evidence>
<feature type="domain" description="HTH cro/C1-type" evidence="1">
    <location>
        <begin position="20"/>
        <end position="75"/>
    </location>
</feature>
<organism evidence="2 3">
    <name type="scientific">Trichloromonas acetexigens</name>
    <dbReference type="NCBI Taxonomy" id="38815"/>
    <lineage>
        <taxon>Bacteria</taxon>
        <taxon>Pseudomonadati</taxon>
        <taxon>Thermodesulfobacteriota</taxon>
        <taxon>Desulfuromonadia</taxon>
        <taxon>Desulfuromonadales</taxon>
        <taxon>Trichloromonadaceae</taxon>
        <taxon>Trichloromonas</taxon>
    </lineage>
</organism>
<reference evidence="2 3" key="1">
    <citation type="submission" date="2019-07" db="EMBL/GenBank/DDBJ databases">
        <title>Insights of Desulfuromonas acetexigens electromicrobiology.</title>
        <authorList>
            <person name="Katuri K."/>
            <person name="Sapireddy V."/>
            <person name="Shaw D.R."/>
            <person name="Saikaly P."/>
        </authorList>
    </citation>
    <scope>NUCLEOTIDE SEQUENCE [LARGE SCALE GENOMIC DNA]</scope>
    <source>
        <strain evidence="2 3">2873</strain>
    </source>
</reference>
<keyword evidence="3" id="KW-1185">Reference proteome</keyword>
<dbReference type="AlphaFoldDB" id="A0A550J3P4"/>
<dbReference type="SUPFAM" id="SSF47413">
    <property type="entry name" value="lambda repressor-like DNA-binding domains"/>
    <property type="match status" value="1"/>
</dbReference>
<dbReference type="OrthoDB" id="5422754at2"/>
<evidence type="ECO:0000313" key="3">
    <source>
        <dbReference type="Proteomes" id="UP000317155"/>
    </source>
</evidence>
<protein>
    <submittedName>
        <fullName evidence="2">Helix-turn-helix transcriptional regulator</fullName>
    </submittedName>
</protein>
<dbReference type="SMART" id="SM00530">
    <property type="entry name" value="HTH_XRE"/>
    <property type="match status" value="1"/>
</dbReference>
<dbReference type="Pfam" id="PF13560">
    <property type="entry name" value="HTH_31"/>
    <property type="match status" value="1"/>
</dbReference>
<dbReference type="CDD" id="cd00093">
    <property type="entry name" value="HTH_XRE"/>
    <property type="match status" value="1"/>
</dbReference>
<dbReference type="EMBL" id="VJVV01000021">
    <property type="protein sequence ID" value="TRO77860.1"/>
    <property type="molecule type" value="Genomic_DNA"/>
</dbReference>
<evidence type="ECO:0000313" key="2">
    <source>
        <dbReference type="EMBL" id="TRO77860.1"/>
    </source>
</evidence>
<sequence>MRSEEGTRAINGPKDLGELLRKKRKAQQLTQGQVADFCGVSVKFISEVERGKETAEIGKVLHLLKMLGIDLFADLRE</sequence>
<proteinExistence type="predicted"/>
<dbReference type="GO" id="GO:0003677">
    <property type="term" value="F:DNA binding"/>
    <property type="evidence" value="ECO:0007669"/>
    <property type="project" value="InterPro"/>
</dbReference>
<gene>
    <name evidence="2" type="ORF">FL622_16815</name>
</gene>
<dbReference type="Proteomes" id="UP000317155">
    <property type="component" value="Unassembled WGS sequence"/>
</dbReference>
<dbReference type="InterPro" id="IPR001387">
    <property type="entry name" value="Cro/C1-type_HTH"/>
</dbReference>
<dbReference type="PROSITE" id="PS50943">
    <property type="entry name" value="HTH_CROC1"/>
    <property type="match status" value="1"/>
</dbReference>
<dbReference type="Gene3D" id="1.10.260.40">
    <property type="entry name" value="lambda repressor-like DNA-binding domains"/>
    <property type="match status" value="1"/>
</dbReference>
<dbReference type="NCBIfam" id="TIGR03070">
    <property type="entry name" value="couple_hipB"/>
    <property type="match status" value="1"/>
</dbReference>
<dbReference type="InterPro" id="IPR010982">
    <property type="entry name" value="Lambda_DNA-bd_dom_sf"/>
</dbReference>
<accession>A0A550J3P4</accession>
<comment type="caution">
    <text evidence="2">The sequence shown here is derived from an EMBL/GenBank/DDBJ whole genome shotgun (WGS) entry which is preliminary data.</text>
</comment>